<organism evidence="1 2">
    <name type="scientific">Choristoneura fumiferana</name>
    <name type="common">Spruce budworm moth</name>
    <name type="synonym">Archips fumiferana</name>
    <dbReference type="NCBI Taxonomy" id="7141"/>
    <lineage>
        <taxon>Eukaryota</taxon>
        <taxon>Metazoa</taxon>
        <taxon>Ecdysozoa</taxon>
        <taxon>Arthropoda</taxon>
        <taxon>Hexapoda</taxon>
        <taxon>Insecta</taxon>
        <taxon>Pterygota</taxon>
        <taxon>Neoptera</taxon>
        <taxon>Endopterygota</taxon>
        <taxon>Lepidoptera</taxon>
        <taxon>Glossata</taxon>
        <taxon>Ditrysia</taxon>
        <taxon>Tortricoidea</taxon>
        <taxon>Tortricidae</taxon>
        <taxon>Tortricinae</taxon>
        <taxon>Choristoneura</taxon>
    </lineage>
</organism>
<protein>
    <submittedName>
        <fullName evidence="1">Uncharacterized protein</fullName>
    </submittedName>
</protein>
<dbReference type="EMBL" id="CM046103">
    <property type="protein sequence ID" value="KAI8427686.1"/>
    <property type="molecule type" value="Genomic_DNA"/>
</dbReference>
<sequence length="144" mass="17053">MGRMGGIKWEKAQRCAPVHNIISSDFPKYNPQPWKFMEGKSRVGWLLSYEYQRMWLAERELWKKRMYPENTTVNVDIVKSYVLTFKTAHQAPKPEKKKQFKMKKFEGIGSKTTSKRPSDDKAMSYEKDSKEKAKNKNKKPENEK</sequence>
<reference evidence="1 2" key="1">
    <citation type="journal article" date="2022" name="Genome Biol. Evol.">
        <title>The Spruce Budworm Genome: Reconstructing the Evolutionary History of Antifreeze Proteins.</title>
        <authorList>
            <person name="Beliveau C."/>
            <person name="Gagne P."/>
            <person name="Picq S."/>
            <person name="Vernygora O."/>
            <person name="Keeling C.I."/>
            <person name="Pinkney K."/>
            <person name="Doucet D."/>
            <person name="Wen F."/>
            <person name="Johnston J.S."/>
            <person name="Maaroufi H."/>
            <person name="Boyle B."/>
            <person name="Laroche J."/>
            <person name="Dewar K."/>
            <person name="Juretic N."/>
            <person name="Blackburn G."/>
            <person name="Nisole A."/>
            <person name="Brunet B."/>
            <person name="Brandao M."/>
            <person name="Lumley L."/>
            <person name="Duan J."/>
            <person name="Quan G."/>
            <person name="Lucarotti C.J."/>
            <person name="Roe A.D."/>
            <person name="Sperling F.A.H."/>
            <person name="Levesque R.C."/>
            <person name="Cusson M."/>
        </authorList>
    </citation>
    <scope>NUCLEOTIDE SEQUENCE [LARGE SCALE GENOMIC DNA]</scope>
    <source>
        <strain evidence="1">Glfc:IPQL:Cfum</strain>
    </source>
</reference>
<evidence type="ECO:0000313" key="1">
    <source>
        <dbReference type="EMBL" id="KAI8427686.1"/>
    </source>
</evidence>
<comment type="caution">
    <text evidence="1">The sequence shown here is derived from an EMBL/GenBank/DDBJ whole genome shotgun (WGS) entry which is preliminary data.</text>
</comment>
<gene>
    <name evidence="1" type="ORF">MSG28_002145</name>
</gene>
<evidence type="ECO:0000313" key="2">
    <source>
        <dbReference type="Proteomes" id="UP001064048"/>
    </source>
</evidence>
<accession>A0ACC0JU10</accession>
<name>A0ACC0JU10_CHOFU</name>
<proteinExistence type="predicted"/>
<dbReference type="Proteomes" id="UP001064048">
    <property type="component" value="Chromosome 3"/>
</dbReference>
<keyword evidence="2" id="KW-1185">Reference proteome</keyword>